<dbReference type="Pfam" id="PF13316">
    <property type="entry name" value="DUF4087"/>
    <property type="match status" value="1"/>
</dbReference>
<evidence type="ECO:0000313" key="2">
    <source>
        <dbReference type="Proteomes" id="UP000829829"/>
    </source>
</evidence>
<sequence>MLKKISISFILVFIAAFPLFAKENVLETRCGWFHNPSPANITLYDRDGEWIFSVQGGYQLKEDWEWPKFKPSEWVNTNVNYGYGCICMNAVVNHKDRKVISIQTLKAKPLKSCQKDPALKKWKSFLQ</sequence>
<evidence type="ECO:0000313" key="1">
    <source>
        <dbReference type="EMBL" id="UOG57518.1"/>
    </source>
</evidence>
<accession>A0A9Q8RLH6</accession>
<dbReference type="RefSeq" id="WP_004449661.1">
    <property type="nucleotide sequence ID" value="NZ_CP091928.1"/>
</dbReference>
<reference evidence="1" key="1">
    <citation type="submission" date="2022-02" db="EMBL/GenBank/DDBJ databases">
        <title>The genetically variable rfb locus in Leptospira is a mobile cassette and a molecular signature of serovar identity.</title>
        <authorList>
            <person name="Nieves C."/>
            <person name="Vincent A.T."/>
            <person name="Zarantonelli L."/>
            <person name="Picardeau M."/>
            <person name="Veyrier F.J."/>
            <person name="Buschiazzo A."/>
        </authorList>
    </citation>
    <scope>NUCLEOTIDE SEQUENCE</scope>
    <source>
        <strain evidence="1">IP1512017</strain>
    </source>
</reference>
<protein>
    <submittedName>
        <fullName evidence="1">DUF4087 domain-containing protein</fullName>
    </submittedName>
</protein>
<dbReference type="InterPro" id="IPR025145">
    <property type="entry name" value="DUF4087"/>
</dbReference>
<gene>
    <name evidence="1" type="ORF">MAL03_05070</name>
</gene>
<name>A0A9Q8RLH6_9LEPT</name>
<organism evidence="1 2">
    <name type="scientific">Leptospira noguchii</name>
    <dbReference type="NCBI Taxonomy" id="28182"/>
    <lineage>
        <taxon>Bacteria</taxon>
        <taxon>Pseudomonadati</taxon>
        <taxon>Spirochaetota</taxon>
        <taxon>Spirochaetia</taxon>
        <taxon>Leptospirales</taxon>
        <taxon>Leptospiraceae</taxon>
        <taxon>Leptospira</taxon>
    </lineage>
</organism>
<dbReference type="Proteomes" id="UP000829829">
    <property type="component" value="Chromosome 1"/>
</dbReference>
<proteinExistence type="predicted"/>
<dbReference type="EMBL" id="CP091957">
    <property type="protein sequence ID" value="UOG57518.1"/>
    <property type="molecule type" value="Genomic_DNA"/>
</dbReference>
<dbReference type="AlphaFoldDB" id="A0A9Q8RLH6"/>